<sequence length="503" mass="59046" precursor="true">MLLKKITLLIAIAGTAFNLLSQESITNSKFDQEIIQSQNSDELPKMKARASSAMRLDSSIEQSYYDVTGQFVNEEKNVFGYDDDNNLTLWLHYTVDEVTGDWINDMKSEYFTDEQGNEIKYIRYEWDSEASMWEPKNKTEFEYNVYGSETQRVMFEWDTANNSWLPEMRRITTYDTSQNIIEENHNTWNASTDSWDNDFVEFYDYDSANNRILKYIHWWSSYSNVYQKGYKFESTYDNGLETQRIEYTGDTINDVWIEAGKFEYSYNSFGNITQRLYYEMMSSWEPLSKKEFSYDDSQNLIFEVIFSWDENQSSWTPFLKEDYGLDASNNMVERIYFYWDSNEDTWKKNSKDEREYNNAVTYSGLIIPMIGIYSSNNAYDAPEEMFNHQLVSRSNYGWNSTDDAWEATTLEHFYYTEQSVNIANTANKAFSVYPNPVSGNLYIESDTDISEIRVIDATGRYVRSESAPGNKEALNLSGLKEGVYIVRLLLSNGETETRRIIKD</sequence>
<protein>
    <recommendedName>
        <fullName evidence="2">Secretion system C-terminal sorting domain-containing protein</fullName>
    </recommendedName>
</protein>
<accession>A0A0S2I247</accession>
<dbReference type="STRING" id="1307839.L21SP5_02742"/>
<organism evidence="3 4">
    <name type="scientific">Salinivirga cyanobacteriivorans</name>
    <dbReference type="NCBI Taxonomy" id="1307839"/>
    <lineage>
        <taxon>Bacteria</taxon>
        <taxon>Pseudomonadati</taxon>
        <taxon>Bacteroidota</taxon>
        <taxon>Bacteroidia</taxon>
        <taxon>Bacteroidales</taxon>
        <taxon>Salinivirgaceae</taxon>
        <taxon>Salinivirga</taxon>
    </lineage>
</organism>
<dbReference type="Gene3D" id="2.40.128.720">
    <property type="match status" value="4"/>
</dbReference>
<dbReference type="Pfam" id="PF18962">
    <property type="entry name" value="Por_Secre_tail"/>
    <property type="match status" value="1"/>
</dbReference>
<gene>
    <name evidence="3" type="ORF">L21SP5_02742</name>
</gene>
<dbReference type="KEGG" id="blq:L21SP5_02742"/>
<dbReference type="OrthoDB" id="8737820at2"/>
<dbReference type="RefSeq" id="WP_057953743.1">
    <property type="nucleotide sequence ID" value="NZ_CP013118.1"/>
</dbReference>
<keyword evidence="1" id="KW-0732">Signal</keyword>
<evidence type="ECO:0000259" key="2">
    <source>
        <dbReference type="Pfam" id="PF18962"/>
    </source>
</evidence>
<keyword evidence="4" id="KW-1185">Reference proteome</keyword>
<evidence type="ECO:0000256" key="1">
    <source>
        <dbReference type="SAM" id="SignalP"/>
    </source>
</evidence>
<dbReference type="EMBL" id="CP013118">
    <property type="protein sequence ID" value="ALO16365.1"/>
    <property type="molecule type" value="Genomic_DNA"/>
</dbReference>
<reference evidence="3 4" key="1">
    <citation type="submission" date="2015-11" db="EMBL/GenBank/DDBJ databases">
        <title>Description and complete genome sequence of a novel strain predominating in hypersaline microbial mats and representing a new family of the Bacteriodetes phylum.</title>
        <authorList>
            <person name="Spring S."/>
            <person name="Bunk B."/>
            <person name="Sproer C."/>
            <person name="Klenk H.-P."/>
        </authorList>
    </citation>
    <scope>NUCLEOTIDE SEQUENCE [LARGE SCALE GENOMIC DNA]</scope>
    <source>
        <strain evidence="3 4">L21-Spi-D4</strain>
    </source>
</reference>
<dbReference type="Proteomes" id="UP000064893">
    <property type="component" value="Chromosome"/>
</dbReference>
<evidence type="ECO:0000313" key="3">
    <source>
        <dbReference type="EMBL" id="ALO16365.1"/>
    </source>
</evidence>
<dbReference type="AlphaFoldDB" id="A0A0S2I247"/>
<feature type="signal peptide" evidence="1">
    <location>
        <begin position="1"/>
        <end position="21"/>
    </location>
</feature>
<feature type="domain" description="Secretion system C-terminal sorting" evidence="2">
    <location>
        <begin position="432"/>
        <end position="501"/>
    </location>
</feature>
<dbReference type="NCBIfam" id="TIGR04183">
    <property type="entry name" value="Por_Secre_tail"/>
    <property type="match status" value="1"/>
</dbReference>
<feature type="chain" id="PRO_5006599488" description="Secretion system C-terminal sorting domain-containing protein" evidence="1">
    <location>
        <begin position="22"/>
        <end position="503"/>
    </location>
</feature>
<name>A0A0S2I247_9BACT</name>
<proteinExistence type="predicted"/>
<evidence type="ECO:0000313" key="4">
    <source>
        <dbReference type="Proteomes" id="UP000064893"/>
    </source>
</evidence>
<dbReference type="InterPro" id="IPR026444">
    <property type="entry name" value="Secre_tail"/>
</dbReference>